<evidence type="ECO:0000313" key="1">
    <source>
        <dbReference type="EMBL" id="OWZ13146.1"/>
    </source>
</evidence>
<dbReference type="STRING" id="4795.A0A225W600"/>
<dbReference type="EMBL" id="NBNE01001658">
    <property type="protein sequence ID" value="OWZ13146.1"/>
    <property type="molecule type" value="Genomic_DNA"/>
</dbReference>
<gene>
    <name evidence="1" type="ORF">PHMEG_00013582</name>
</gene>
<dbReference type="PANTHER" id="PTHR11439">
    <property type="entry name" value="GAG-POL-RELATED RETROTRANSPOSON"/>
    <property type="match status" value="1"/>
</dbReference>
<dbReference type="Proteomes" id="UP000198211">
    <property type="component" value="Unassembled WGS sequence"/>
</dbReference>
<keyword evidence="2" id="KW-1185">Reference proteome</keyword>
<accession>A0A225W600</accession>
<dbReference type="PANTHER" id="PTHR11439:SF483">
    <property type="entry name" value="PEPTIDE SYNTHASE GLIP-LIKE, PUTATIVE (AFU_ORTHOLOGUE AFUA_3G12920)-RELATED"/>
    <property type="match status" value="1"/>
</dbReference>
<organism evidence="1 2">
    <name type="scientific">Phytophthora megakarya</name>
    <dbReference type="NCBI Taxonomy" id="4795"/>
    <lineage>
        <taxon>Eukaryota</taxon>
        <taxon>Sar</taxon>
        <taxon>Stramenopiles</taxon>
        <taxon>Oomycota</taxon>
        <taxon>Peronosporomycetes</taxon>
        <taxon>Peronosporales</taxon>
        <taxon>Peronosporaceae</taxon>
        <taxon>Phytophthora</taxon>
    </lineage>
</organism>
<proteinExistence type="predicted"/>
<dbReference type="CDD" id="cd09272">
    <property type="entry name" value="RNase_HI_RT_Ty1"/>
    <property type="match status" value="1"/>
</dbReference>
<reference evidence="2" key="1">
    <citation type="submission" date="2017-03" db="EMBL/GenBank/DDBJ databases">
        <title>Phytopthora megakarya and P. palmivora, two closely related causual agents of cacao black pod achieved similar genome size and gene model numbers by different mechanisms.</title>
        <authorList>
            <person name="Ali S."/>
            <person name="Shao J."/>
            <person name="Larry D.J."/>
            <person name="Kronmiller B."/>
            <person name="Shen D."/>
            <person name="Strem M.D."/>
            <person name="Melnick R.L."/>
            <person name="Guiltinan M.J."/>
            <person name="Tyler B.M."/>
            <person name="Meinhardt L.W."/>
            <person name="Bailey B.A."/>
        </authorList>
    </citation>
    <scope>NUCLEOTIDE SEQUENCE [LARGE SCALE GENOMIC DNA]</scope>
    <source>
        <strain evidence="2">zdho120</strain>
    </source>
</reference>
<dbReference type="AlphaFoldDB" id="A0A225W600"/>
<protein>
    <submittedName>
        <fullName evidence="1">Polyprotein</fullName>
    </submittedName>
</protein>
<name>A0A225W600_9STRA</name>
<sequence>MQLGGCAVTYFCKSQRTVALSSTVAEYMALAHGIKEVIFSTELGKVQGQAIVNVDNQSASAVASNTVQHSRMQHIDMRYHFVRERIAAEEIATEYVNTKDNIADLLTTAVSNDVTESLRAKLGVKAIGQRVSDVPRDQARKSKRKRE</sequence>
<evidence type="ECO:0000313" key="2">
    <source>
        <dbReference type="Proteomes" id="UP000198211"/>
    </source>
</evidence>
<comment type="caution">
    <text evidence="1">The sequence shown here is derived from an EMBL/GenBank/DDBJ whole genome shotgun (WGS) entry which is preliminary data.</text>
</comment>